<reference evidence="2 3" key="1">
    <citation type="journal article" date="2015" name="Genome Announc.">
        <title>Expanding the biotechnology potential of lactobacilli through comparative genomics of 213 strains and associated genera.</title>
        <authorList>
            <person name="Sun Z."/>
            <person name="Harris H.M."/>
            <person name="McCann A."/>
            <person name="Guo C."/>
            <person name="Argimon S."/>
            <person name="Zhang W."/>
            <person name="Yang X."/>
            <person name="Jeffery I.B."/>
            <person name="Cooney J.C."/>
            <person name="Kagawa T.F."/>
            <person name="Liu W."/>
            <person name="Song Y."/>
            <person name="Salvetti E."/>
            <person name="Wrobel A."/>
            <person name="Rasinkangas P."/>
            <person name="Parkhill J."/>
            <person name="Rea M.C."/>
            <person name="O'Sullivan O."/>
            <person name="Ritari J."/>
            <person name="Douillard F.P."/>
            <person name="Paul Ross R."/>
            <person name="Yang R."/>
            <person name="Briner A.E."/>
            <person name="Felis G.E."/>
            <person name="de Vos W.M."/>
            <person name="Barrangou R."/>
            <person name="Klaenhammer T.R."/>
            <person name="Caufield P.W."/>
            <person name="Cui Y."/>
            <person name="Zhang H."/>
            <person name="O'Toole P.W."/>
        </authorList>
    </citation>
    <scope>NUCLEOTIDE SEQUENCE [LARGE SCALE GENOMIC DNA]</scope>
    <source>
        <strain evidence="2 3">DSM 22697</strain>
    </source>
</reference>
<proteinExistence type="predicted"/>
<protein>
    <submittedName>
        <fullName evidence="2">Glycosyltransferase</fullName>
    </submittedName>
</protein>
<name>A0A0R2EXD5_9LACO</name>
<dbReference type="RefSeq" id="WP_056989739.1">
    <property type="nucleotide sequence ID" value="NZ_AYZJ01000065.1"/>
</dbReference>
<keyword evidence="3" id="KW-1185">Reference proteome</keyword>
<keyword evidence="2" id="KW-0808">Transferase</keyword>
<evidence type="ECO:0000313" key="3">
    <source>
        <dbReference type="Proteomes" id="UP000050865"/>
    </source>
</evidence>
<dbReference type="PANTHER" id="PTHR12526:SF618">
    <property type="entry name" value="GLYCOSYLTRANSFERASE, FAMILY 4"/>
    <property type="match status" value="1"/>
</dbReference>
<dbReference type="Proteomes" id="UP000050865">
    <property type="component" value="Unassembled WGS sequence"/>
</dbReference>
<feature type="domain" description="Glycosyl transferase family 1" evidence="1">
    <location>
        <begin position="317"/>
        <end position="469"/>
    </location>
</feature>
<evidence type="ECO:0000259" key="1">
    <source>
        <dbReference type="Pfam" id="PF00534"/>
    </source>
</evidence>
<organism evidence="2 3">
    <name type="scientific">Lacticaseibacillus camelliae DSM 22697 = JCM 13995</name>
    <dbReference type="NCBI Taxonomy" id="1423730"/>
    <lineage>
        <taxon>Bacteria</taxon>
        <taxon>Bacillati</taxon>
        <taxon>Bacillota</taxon>
        <taxon>Bacilli</taxon>
        <taxon>Lactobacillales</taxon>
        <taxon>Lactobacillaceae</taxon>
        <taxon>Lacticaseibacillus</taxon>
    </lineage>
</organism>
<sequence length="499" mass="55228">MNYFISENVFAYNSGTEHAQARRVKLFAQLPGEPALYVTRDYNRFLDRDRRTLGLGQNQVLNMYDYFQGTTKTPRREQKLRALSQIPLAAYKIDGHGPNYSTLAENGRVLARIDVMPGTVGLVGTITYRDRFGNLTARENYDWRGFKSSVDYFHPDGQLARTTYLDQAGLPVLEEVFMNRNGQVAPTMWKLLAFHGHNYRFTTEDELFTFFLTQLVKSDAHARLFCERRSLDGAVGAVQAPQKWAVFHDAHEVAGRLLPAYRTVLVEHPAQFTGVLVGTKAQQSALTQEFTHVRAAVVPDTVISLASAPEALARIKHRVVMVGRLAPEKGPDAALRIFARVHAAVPDATLELRGYALSPAYQTQLETQADKLGVRASVLFAPYTTGLALQQSYQQAQVLLAPSQHEGFGMQLVEALECGTPVLAYDVEYGPREVIEPGVNGDLVQAGSESAAASKLIKMLTEAPLWHALHQGALMSAKRFGPEAAGKQWQAFLAANPVQ</sequence>
<accession>A0A0R2EXD5</accession>
<gene>
    <name evidence="2" type="ORF">FC75_GL000002</name>
</gene>
<dbReference type="AlphaFoldDB" id="A0A0R2EXD5"/>
<dbReference type="GO" id="GO:0016757">
    <property type="term" value="F:glycosyltransferase activity"/>
    <property type="evidence" value="ECO:0007669"/>
    <property type="project" value="InterPro"/>
</dbReference>
<evidence type="ECO:0000313" key="2">
    <source>
        <dbReference type="EMBL" id="KRN21072.1"/>
    </source>
</evidence>
<dbReference type="STRING" id="1423730.FC75_GL000002"/>
<dbReference type="PATRIC" id="fig|1423730.4.peg.4"/>
<dbReference type="InterPro" id="IPR001296">
    <property type="entry name" value="Glyco_trans_1"/>
</dbReference>
<dbReference type="Pfam" id="PF00534">
    <property type="entry name" value="Glycos_transf_1"/>
    <property type="match status" value="1"/>
</dbReference>
<dbReference type="SUPFAM" id="SSF53756">
    <property type="entry name" value="UDP-Glycosyltransferase/glycogen phosphorylase"/>
    <property type="match status" value="1"/>
</dbReference>
<dbReference type="PANTHER" id="PTHR12526">
    <property type="entry name" value="GLYCOSYLTRANSFERASE"/>
    <property type="match status" value="1"/>
</dbReference>
<dbReference type="Gene3D" id="3.40.50.2000">
    <property type="entry name" value="Glycogen Phosphorylase B"/>
    <property type="match status" value="3"/>
</dbReference>
<comment type="caution">
    <text evidence="2">The sequence shown here is derived from an EMBL/GenBank/DDBJ whole genome shotgun (WGS) entry which is preliminary data.</text>
</comment>
<dbReference type="EMBL" id="AYZJ01000065">
    <property type="protein sequence ID" value="KRN21072.1"/>
    <property type="molecule type" value="Genomic_DNA"/>
</dbReference>